<evidence type="ECO:0000256" key="9">
    <source>
        <dbReference type="ARBA" id="ARBA00022737"/>
    </source>
</evidence>
<dbReference type="Gene3D" id="3.80.10.10">
    <property type="entry name" value="Ribonuclease Inhibitor"/>
    <property type="match status" value="2"/>
</dbReference>
<keyword evidence="9" id="KW-0677">Repeat</keyword>
<comment type="catalytic activity">
    <reaction evidence="17">
        <text>L-threonyl-[protein] + ATP = O-phospho-L-threonyl-[protein] + ADP + H(+)</text>
        <dbReference type="Rhea" id="RHEA:46608"/>
        <dbReference type="Rhea" id="RHEA-COMP:11060"/>
        <dbReference type="Rhea" id="RHEA-COMP:11605"/>
        <dbReference type="ChEBI" id="CHEBI:15378"/>
        <dbReference type="ChEBI" id="CHEBI:30013"/>
        <dbReference type="ChEBI" id="CHEBI:30616"/>
        <dbReference type="ChEBI" id="CHEBI:61977"/>
        <dbReference type="ChEBI" id="CHEBI:456216"/>
        <dbReference type="EC" id="2.7.11.1"/>
    </reaction>
</comment>
<comment type="subcellular location">
    <subcellularLocation>
        <location evidence="1">Membrane</location>
        <topology evidence="1">Single-pass type I membrane protein</topology>
    </subcellularLocation>
</comment>
<dbReference type="PROSITE" id="PS50011">
    <property type="entry name" value="PROTEIN_KINASE_DOM"/>
    <property type="match status" value="1"/>
</dbReference>
<keyword evidence="16" id="KW-0325">Glycoprotein</keyword>
<dbReference type="FunFam" id="1.10.510.10:FF:000044">
    <property type="entry name" value="Putative LRR receptor-like serine/threonine-protein kinase"/>
    <property type="match status" value="1"/>
</dbReference>
<dbReference type="SUPFAM" id="SSF52058">
    <property type="entry name" value="L domain-like"/>
    <property type="match status" value="1"/>
</dbReference>
<dbReference type="EC" id="2.7.11.1" evidence="2"/>
<dbReference type="GO" id="GO:0016020">
    <property type="term" value="C:membrane"/>
    <property type="evidence" value="ECO:0007669"/>
    <property type="project" value="UniProtKB-SubCell"/>
</dbReference>
<evidence type="ECO:0000259" key="20">
    <source>
        <dbReference type="PROSITE" id="PS50011"/>
    </source>
</evidence>
<dbReference type="Pfam" id="PF11721">
    <property type="entry name" value="Malectin"/>
    <property type="match status" value="1"/>
</dbReference>
<keyword evidence="13 19" id="KW-1133">Transmembrane helix</keyword>
<keyword evidence="5" id="KW-0433">Leucine-rich repeat</keyword>
<evidence type="ECO:0000256" key="7">
    <source>
        <dbReference type="ARBA" id="ARBA00022692"/>
    </source>
</evidence>
<feature type="transmembrane region" description="Helical" evidence="19">
    <location>
        <begin position="609"/>
        <end position="633"/>
    </location>
</feature>
<dbReference type="InterPro" id="IPR001611">
    <property type="entry name" value="Leu-rich_rpt"/>
</dbReference>
<dbReference type="EMBL" id="JACGCM010000347">
    <property type="protein sequence ID" value="KAF6173357.1"/>
    <property type="molecule type" value="Genomic_DNA"/>
</dbReference>
<accession>A0A7J7P1L7</accession>
<gene>
    <name evidence="21" type="ORF">GIB67_027052</name>
</gene>
<dbReference type="InterPro" id="IPR032675">
    <property type="entry name" value="LRR_dom_sf"/>
</dbReference>
<keyword evidence="11" id="KW-0418">Kinase</keyword>
<dbReference type="PROSITE" id="PS00108">
    <property type="entry name" value="PROTEIN_KINASE_ST"/>
    <property type="match status" value="1"/>
</dbReference>
<dbReference type="Pfam" id="PF23598">
    <property type="entry name" value="LRR_14"/>
    <property type="match status" value="1"/>
</dbReference>
<proteinExistence type="predicted"/>
<organism evidence="21 22">
    <name type="scientific">Kingdonia uniflora</name>
    <dbReference type="NCBI Taxonomy" id="39325"/>
    <lineage>
        <taxon>Eukaryota</taxon>
        <taxon>Viridiplantae</taxon>
        <taxon>Streptophyta</taxon>
        <taxon>Embryophyta</taxon>
        <taxon>Tracheophyta</taxon>
        <taxon>Spermatophyta</taxon>
        <taxon>Magnoliopsida</taxon>
        <taxon>Ranunculales</taxon>
        <taxon>Circaeasteraceae</taxon>
        <taxon>Kingdonia</taxon>
    </lineage>
</organism>
<evidence type="ECO:0000256" key="16">
    <source>
        <dbReference type="ARBA" id="ARBA00023180"/>
    </source>
</evidence>
<dbReference type="Gene3D" id="2.60.120.430">
    <property type="entry name" value="Galactose-binding lectin"/>
    <property type="match status" value="1"/>
</dbReference>
<evidence type="ECO:0000256" key="5">
    <source>
        <dbReference type="ARBA" id="ARBA00022614"/>
    </source>
</evidence>
<dbReference type="OrthoDB" id="4062651at2759"/>
<dbReference type="PANTHER" id="PTHR48006">
    <property type="entry name" value="LEUCINE-RICH REPEAT-CONTAINING PROTEIN DDB_G0281931-RELATED"/>
    <property type="match status" value="1"/>
</dbReference>
<evidence type="ECO:0000256" key="13">
    <source>
        <dbReference type="ARBA" id="ARBA00022989"/>
    </source>
</evidence>
<dbReference type="InterPro" id="IPR055414">
    <property type="entry name" value="LRR_R13L4/SHOC2-like"/>
</dbReference>
<keyword evidence="22" id="KW-1185">Reference proteome</keyword>
<dbReference type="GO" id="GO:0003676">
    <property type="term" value="F:nucleic acid binding"/>
    <property type="evidence" value="ECO:0007669"/>
    <property type="project" value="InterPro"/>
</dbReference>
<keyword evidence="6" id="KW-0808">Transferase</keyword>
<keyword evidence="15" id="KW-0675">Receptor</keyword>
<dbReference type="AlphaFoldDB" id="A0A7J7P1L7"/>
<evidence type="ECO:0000313" key="21">
    <source>
        <dbReference type="EMBL" id="KAF6173357.1"/>
    </source>
</evidence>
<evidence type="ECO:0000256" key="14">
    <source>
        <dbReference type="ARBA" id="ARBA00023136"/>
    </source>
</evidence>
<evidence type="ECO:0000256" key="10">
    <source>
        <dbReference type="ARBA" id="ARBA00022741"/>
    </source>
</evidence>
<dbReference type="InterPro" id="IPR002156">
    <property type="entry name" value="RNaseH_domain"/>
</dbReference>
<keyword evidence="4" id="KW-0597">Phosphoprotein</keyword>
<evidence type="ECO:0000256" key="6">
    <source>
        <dbReference type="ARBA" id="ARBA00022679"/>
    </source>
</evidence>
<dbReference type="InterPro" id="IPR051824">
    <property type="entry name" value="LRR_Rcpt-Like_S/T_Kinase"/>
</dbReference>
<evidence type="ECO:0000256" key="12">
    <source>
        <dbReference type="ARBA" id="ARBA00022840"/>
    </source>
</evidence>
<comment type="caution">
    <text evidence="21">The sequence shown here is derived from an EMBL/GenBank/DDBJ whole genome shotgun (WGS) entry which is preliminary data.</text>
</comment>
<evidence type="ECO:0000256" key="11">
    <source>
        <dbReference type="ARBA" id="ARBA00022777"/>
    </source>
</evidence>
<evidence type="ECO:0000256" key="1">
    <source>
        <dbReference type="ARBA" id="ARBA00004479"/>
    </source>
</evidence>
<dbReference type="InterPro" id="IPR021720">
    <property type="entry name" value="Malectin_dom"/>
</dbReference>
<dbReference type="Gene3D" id="3.30.420.10">
    <property type="entry name" value="Ribonuclease H-like superfamily/Ribonuclease H"/>
    <property type="match status" value="1"/>
</dbReference>
<feature type="domain" description="Protein kinase" evidence="20">
    <location>
        <begin position="669"/>
        <end position="943"/>
    </location>
</feature>
<evidence type="ECO:0000256" key="17">
    <source>
        <dbReference type="ARBA" id="ARBA00047899"/>
    </source>
</evidence>
<keyword evidence="12" id="KW-0067">ATP-binding</keyword>
<dbReference type="Pfam" id="PF13456">
    <property type="entry name" value="RVT_3"/>
    <property type="match status" value="1"/>
</dbReference>
<comment type="catalytic activity">
    <reaction evidence="18">
        <text>L-seryl-[protein] + ATP = O-phospho-L-seryl-[protein] + ADP + H(+)</text>
        <dbReference type="Rhea" id="RHEA:17989"/>
        <dbReference type="Rhea" id="RHEA-COMP:9863"/>
        <dbReference type="Rhea" id="RHEA-COMP:11604"/>
        <dbReference type="ChEBI" id="CHEBI:15378"/>
        <dbReference type="ChEBI" id="CHEBI:29999"/>
        <dbReference type="ChEBI" id="CHEBI:30616"/>
        <dbReference type="ChEBI" id="CHEBI:83421"/>
        <dbReference type="ChEBI" id="CHEBI:456216"/>
        <dbReference type="EC" id="2.7.11.1"/>
    </reaction>
</comment>
<keyword evidence="7 19" id="KW-0812">Transmembrane</keyword>
<evidence type="ECO:0000256" key="19">
    <source>
        <dbReference type="SAM" id="Phobius"/>
    </source>
</evidence>
<evidence type="ECO:0000256" key="4">
    <source>
        <dbReference type="ARBA" id="ARBA00022553"/>
    </source>
</evidence>
<dbReference type="Proteomes" id="UP000541444">
    <property type="component" value="Unassembled WGS sequence"/>
</dbReference>
<keyword evidence="10" id="KW-0547">Nucleotide-binding</keyword>
<dbReference type="InterPro" id="IPR044730">
    <property type="entry name" value="RNase_H-like_dom_plant"/>
</dbReference>
<dbReference type="Gene3D" id="1.10.510.10">
    <property type="entry name" value="Transferase(Phosphotransferase) domain 1"/>
    <property type="match status" value="1"/>
</dbReference>
<sequence>MTEMLFHLKIFSKKKVISAAVFLLLIFMGEFRSEAQVLPDSEVEALKQISAKMKIAIWKVDRNSCTTGSLNRTFDYTIDFNNKVLSNVTCDCSFTNGTVCHVTNIVLKDLNLSGILPQEFANLTHLRQIELSRNYLSGSIPRSWRSLPLTLLSVLGNNVGGTIPKEIGDIATLEELILTDNNIRGPLPPELGKLSRLKRFLCSANNLTGTLPETLGNLKNLTELRIDGNAFSGRIPDFIGNWTKLNRLNMQGTSMEGPFPSTMSLLKNLTELRVSDLNGHSMAFPNIQELGNLAELMLRNCSITGPIPIYIGQMITKLRKIDLSFNRLNGGIPGNFQMLPYLKYMYLTNNSLTEEVPSWISDTMFNFDISYNNFTGSSQSSCQEKKVNKISSYPPEENSNAWCLKKGLPCPSKPNYYSMFINCGGPKLSFNDEDYEEDIDPMGPSAFFSNEKWACSSTGDFLYNNKALFVARDKQSTTTPSVYSTARLAPISLKYFGRCLRSGSYQVKLHFAEIMFIDTETARTPGRRIFDVAIQNQVVLTDFNIAEAAGGIRKEIVREYTAIVTGSTLEIHLYWAGKGTTYIPFASVYGPLISAITVTPNFDPHTGGITVGAIVGIVVGSVVAILLVVGIIWKFLRKKNLEELELRRSLEQKTGYFSLRQIKAATNDFDLANKIGEGGFGPVYKGVLSDGSVIAVKQLSAKSKQGNREFVNEIGMISAIQHPNLVKLFGCCIEGNQLLLIYEYLENNSLARALFGRDEQCLNLDWSTRSRICLEIAKGLAYLHEESRIKIVHRDIKATNVLLGKDLNAKISDFGLAKLDEEDNTHISTRIAGTIGYMAPEYAMRGYLTDKADVYSFGVVALEIVSGKSNTNYRPREEFTYLLDWAYVLHGLGNLLELVDPTLKKFSKNEALRMLNLAILCTNSSPSLRPSMSAVVSMLEGKIPVEAPIDKLRSEAGEMRFKAFENISQDSQTHGTSREGPWDNSSASFNSKDYSSEITAASEHLLQDSLIQQTGVNFNVDLAAIELAYCPGRVDVGRLLSLLDDVEDAMCLARVSSRKFASSKEGEALAVMVGIHWARERGVRKVIIETDAEAICSFCKTGYATVSWSTKAILRDCLALFVLFVDIRICYAPMSANSVAHVLATRPLVDNFLWTWCDSPPEWLYMTLEDDKTTFVTHYAY</sequence>
<evidence type="ECO:0000313" key="22">
    <source>
        <dbReference type="Proteomes" id="UP000541444"/>
    </source>
</evidence>
<keyword evidence="8" id="KW-0732">Signal</keyword>
<reference evidence="21 22" key="1">
    <citation type="journal article" date="2020" name="IScience">
        <title>Genome Sequencing of the Endangered Kingdonia uniflora (Circaeasteraceae, Ranunculales) Reveals Potential Mechanisms of Evolutionary Specialization.</title>
        <authorList>
            <person name="Sun Y."/>
            <person name="Deng T."/>
            <person name="Zhang A."/>
            <person name="Moore M.J."/>
            <person name="Landis J.B."/>
            <person name="Lin N."/>
            <person name="Zhang H."/>
            <person name="Zhang X."/>
            <person name="Huang J."/>
            <person name="Zhang X."/>
            <person name="Sun H."/>
            <person name="Wang H."/>
        </authorList>
    </citation>
    <scope>NUCLEOTIDE SEQUENCE [LARGE SCALE GENOMIC DNA]</scope>
    <source>
        <strain evidence="21">TB1705</strain>
        <tissue evidence="21">Leaf</tissue>
    </source>
</reference>
<dbReference type="CDD" id="cd14066">
    <property type="entry name" value="STKc_IRAK"/>
    <property type="match status" value="1"/>
</dbReference>
<dbReference type="InterPro" id="IPR000719">
    <property type="entry name" value="Prot_kinase_dom"/>
</dbReference>
<dbReference type="FunFam" id="2.60.120.430:FF:000004">
    <property type="entry name" value="Putative leucine-rich repeat receptor-like serine/threonine-protein kinase"/>
    <property type="match status" value="1"/>
</dbReference>
<dbReference type="InterPro" id="IPR036397">
    <property type="entry name" value="RNaseH_sf"/>
</dbReference>
<evidence type="ECO:0000256" key="2">
    <source>
        <dbReference type="ARBA" id="ARBA00012513"/>
    </source>
</evidence>
<dbReference type="Pfam" id="PF07714">
    <property type="entry name" value="PK_Tyr_Ser-Thr"/>
    <property type="match status" value="1"/>
</dbReference>
<protein>
    <recommendedName>
        <fullName evidence="2">non-specific serine/threonine protein kinase</fullName>
        <ecNumber evidence="2">2.7.11.1</ecNumber>
    </recommendedName>
</protein>
<keyword evidence="3" id="KW-0723">Serine/threonine-protein kinase</keyword>
<evidence type="ECO:0000256" key="8">
    <source>
        <dbReference type="ARBA" id="ARBA00022729"/>
    </source>
</evidence>
<keyword evidence="14 19" id="KW-0472">Membrane</keyword>
<dbReference type="GO" id="GO:0005524">
    <property type="term" value="F:ATP binding"/>
    <property type="evidence" value="ECO:0007669"/>
    <property type="project" value="UniProtKB-KW"/>
</dbReference>
<evidence type="ECO:0000256" key="15">
    <source>
        <dbReference type="ARBA" id="ARBA00023170"/>
    </source>
</evidence>
<name>A0A7J7P1L7_9MAGN</name>
<dbReference type="InterPro" id="IPR008271">
    <property type="entry name" value="Ser/Thr_kinase_AS"/>
</dbReference>
<dbReference type="InterPro" id="IPR001245">
    <property type="entry name" value="Ser-Thr/Tyr_kinase_cat_dom"/>
</dbReference>
<dbReference type="CDD" id="cd06222">
    <property type="entry name" value="RNase_H_like"/>
    <property type="match status" value="1"/>
</dbReference>
<evidence type="ECO:0000256" key="18">
    <source>
        <dbReference type="ARBA" id="ARBA00048679"/>
    </source>
</evidence>
<dbReference type="GO" id="GO:0004674">
    <property type="term" value="F:protein serine/threonine kinase activity"/>
    <property type="evidence" value="ECO:0007669"/>
    <property type="project" value="UniProtKB-KW"/>
</dbReference>
<dbReference type="Gene3D" id="3.30.200.20">
    <property type="entry name" value="Phosphorylase Kinase, domain 1"/>
    <property type="match status" value="1"/>
</dbReference>
<dbReference type="SUPFAM" id="SSF56112">
    <property type="entry name" value="Protein kinase-like (PK-like)"/>
    <property type="match status" value="1"/>
</dbReference>
<dbReference type="GO" id="GO:0004523">
    <property type="term" value="F:RNA-DNA hybrid ribonuclease activity"/>
    <property type="evidence" value="ECO:0007669"/>
    <property type="project" value="InterPro"/>
</dbReference>
<evidence type="ECO:0000256" key="3">
    <source>
        <dbReference type="ARBA" id="ARBA00022527"/>
    </source>
</evidence>
<dbReference type="FunFam" id="3.80.10.10:FF:000838">
    <property type="entry name" value="Probable LRR receptor-like serine/threonine-protein kinase At1g53440"/>
    <property type="match status" value="1"/>
</dbReference>
<dbReference type="Pfam" id="PF00560">
    <property type="entry name" value="LRR_1"/>
    <property type="match status" value="1"/>
</dbReference>
<dbReference type="InterPro" id="IPR011009">
    <property type="entry name" value="Kinase-like_dom_sf"/>
</dbReference>
<dbReference type="FunFam" id="3.80.10.10:FF:000433">
    <property type="entry name" value="Putative LRR receptor-like serine/threonine-protein kinase isoform A"/>
    <property type="match status" value="1"/>
</dbReference>
<dbReference type="SMART" id="SM00220">
    <property type="entry name" value="S_TKc"/>
    <property type="match status" value="1"/>
</dbReference>
<dbReference type="FunFam" id="3.30.200.20:FF:000217">
    <property type="entry name" value="probable LRR receptor-like serine/threonine-protein kinase At1g53430"/>
    <property type="match status" value="1"/>
</dbReference>
<dbReference type="PANTHER" id="PTHR48006:SF60">
    <property type="entry name" value="PROTEIN KINASE DOMAIN-CONTAINING PROTEIN"/>
    <property type="match status" value="1"/>
</dbReference>